<feature type="compositionally biased region" description="Low complexity" evidence="4">
    <location>
        <begin position="292"/>
        <end position="305"/>
    </location>
</feature>
<evidence type="ECO:0000313" key="7">
    <source>
        <dbReference type="Proteomes" id="UP000629468"/>
    </source>
</evidence>
<dbReference type="Pfam" id="PF07647">
    <property type="entry name" value="SAM_2"/>
    <property type="match status" value="1"/>
</dbReference>
<dbReference type="InterPro" id="IPR057327">
    <property type="entry name" value="Vts1_dom"/>
</dbReference>
<dbReference type="InterPro" id="IPR050897">
    <property type="entry name" value="SMAUG/VTS1_RNA-bind"/>
</dbReference>
<reference evidence="6 7" key="1">
    <citation type="journal article" name="Sci. Rep.">
        <title>Telomere-to-telomere assembled and centromere annotated genomes of the two main subspecies of the button mushroom Agaricus bisporus reveal especially polymorphic chromosome ends.</title>
        <authorList>
            <person name="Sonnenberg A.S.M."/>
            <person name="Sedaghat-Telgerd N."/>
            <person name="Lavrijssen B."/>
            <person name="Ohm R.A."/>
            <person name="Hendrickx P.M."/>
            <person name="Scholtmeijer K."/>
            <person name="Baars J.J.P."/>
            <person name="van Peer A."/>
        </authorList>
    </citation>
    <scope>NUCLEOTIDE SEQUENCE [LARGE SCALE GENOMIC DNA]</scope>
    <source>
        <strain evidence="6 7">H119_p4</strain>
    </source>
</reference>
<sequence>MSSPVAATCNTSIPAPTPATGIMFEGLDHWLKDFQSFESILVEMANASADGKFKNKLTTTEQWFEVLSEPERTALVYVLLQHSTQEQVHFFLAVLQQMRCEDDHSSKPRSIKAGVRSPSLDTPIHDSGTQAPDSTSKTWDSAVQGRLPNLSKSTKALVSPSPRPYDALHTPPQEKKCASMLNTPAVPMFQESDSGNVRSNELGLPAINACTLNLLAASGLSNDAQLLAVQLVMSGILQPADTPSMVPKREQATHSRPIRKGRKPSHGDSRSPSSSKYPGSVLRSGARSGIPKSSGLKNNSKNSGLASSSLDSTPNEPPRLEDFDPELLNDISLWLRSLRLHKYTSCFEGMVWQEMVTMDDAALEKKGVSALGARRRLLRTFDCVRRKMGVESSTDSAAPTTSVVPSSAVSSSMDGVVQDDFSVLQSAAPRPSADSLVFVPTSKVSRGAASTLQLVVTSTV</sequence>
<keyword evidence="2" id="KW-0963">Cytoplasm</keyword>
<dbReference type="PANTHER" id="PTHR12515:SF5">
    <property type="entry name" value="PROTEIN SMAUG"/>
    <property type="match status" value="1"/>
</dbReference>
<name>A0A8H7F7S9_AGABI</name>
<feature type="region of interest" description="Disordered" evidence="4">
    <location>
        <begin position="239"/>
        <end position="323"/>
    </location>
</feature>
<dbReference type="Proteomes" id="UP000629468">
    <property type="component" value="Unassembled WGS sequence"/>
</dbReference>
<comment type="caution">
    <text evidence="6">The sequence shown here is derived from an EMBL/GenBank/DDBJ whole genome shotgun (WGS) entry which is preliminary data.</text>
</comment>
<gene>
    <name evidence="6" type="ORF">Agabi119p4_1767</name>
</gene>
<dbReference type="GO" id="GO:0003729">
    <property type="term" value="F:mRNA binding"/>
    <property type="evidence" value="ECO:0007669"/>
    <property type="project" value="TreeGrafter"/>
</dbReference>
<dbReference type="PANTHER" id="PTHR12515">
    <property type="entry name" value="STERILE ALPHA MOTIF DOMAIN CONTAINING PROTEIN 4-RELATED"/>
    <property type="match status" value="1"/>
</dbReference>
<dbReference type="InterPro" id="IPR001660">
    <property type="entry name" value="SAM"/>
</dbReference>
<feature type="compositionally biased region" description="Low complexity" evidence="4">
    <location>
        <begin position="270"/>
        <end position="280"/>
    </location>
</feature>
<comment type="subcellular location">
    <subcellularLocation>
        <location evidence="1">Cytoplasm</location>
    </subcellularLocation>
</comment>
<dbReference type="SUPFAM" id="SSF47769">
    <property type="entry name" value="SAM/Pointed domain"/>
    <property type="match status" value="1"/>
</dbReference>
<evidence type="ECO:0000256" key="2">
    <source>
        <dbReference type="ARBA" id="ARBA00022490"/>
    </source>
</evidence>
<dbReference type="OMA" id="KREQATH"/>
<dbReference type="EMBL" id="JABXXO010000003">
    <property type="protein sequence ID" value="KAF7782391.1"/>
    <property type="molecule type" value="Genomic_DNA"/>
</dbReference>
<keyword evidence="3" id="KW-0694">RNA-binding</keyword>
<dbReference type="GO" id="GO:0000289">
    <property type="term" value="P:nuclear-transcribed mRNA poly(A) tail shortening"/>
    <property type="evidence" value="ECO:0007669"/>
    <property type="project" value="TreeGrafter"/>
</dbReference>
<accession>A0A8H7F7S9</accession>
<evidence type="ECO:0000313" key="6">
    <source>
        <dbReference type="EMBL" id="KAF7782391.1"/>
    </source>
</evidence>
<evidence type="ECO:0000259" key="5">
    <source>
        <dbReference type="SMART" id="SM00454"/>
    </source>
</evidence>
<feature type="compositionally biased region" description="Polar residues" evidence="4">
    <location>
        <begin position="127"/>
        <end position="141"/>
    </location>
</feature>
<evidence type="ECO:0000256" key="4">
    <source>
        <dbReference type="SAM" id="MobiDB-lite"/>
    </source>
</evidence>
<feature type="region of interest" description="Disordered" evidence="4">
    <location>
        <begin position="104"/>
        <end position="171"/>
    </location>
</feature>
<dbReference type="Gene3D" id="1.10.150.50">
    <property type="entry name" value="Transcription Factor, Ets-1"/>
    <property type="match status" value="1"/>
</dbReference>
<proteinExistence type="predicted"/>
<dbReference type="GO" id="GO:0000932">
    <property type="term" value="C:P-body"/>
    <property type="evidence" value="ECO:0007669"/>
    <property type="project" value="TreeGrafter"/>
</dbReference>
<protein>
    <recommendedName>
        <fullName evidence="5">SAM domain-containing protein</fullName>
    </recommendedName>
</protein>
<evidence type="ECO:0000256" key="3">
    <source>
        <dbReference type="ARBA" id="ARBA00022884"/>
    </source>
</evidence>
<evidence type="ECO:0000256" key="1">
    <source>
        <dbReference type="ARBA" id="ARBA00004496"/>
    </source>
</evidence>
<dbReference type="AlphaFoldDB" id="A0A8H7F7S9"/>
<dbReference type="Pfam" id="PF25479">
    <property type="entry name" value="Vts1"/>
    <property type="match status" value="1"/>
</dbReference>
<dbReference type="SMART" id="SM00454">
    <property type="entry name" value="SAM"/>
    <property type="match status" value="1"/>
</dbReference>
<dbReference type="InterPro" id="IPR013761">
    <property type="entry name" value="SAM/pointed_sf"/>
</dbReference>
<organism evidence="6 7">
    <name type="scientific">Agaricus bisporus var. burnettii</name>
    <dbReference type="NCBI Taxonomy" id="192524"/>
    <lineage>
        <taxon>Eukaryota</taxon>
        <taxon>Fungi</taxon>
        <taxon>Dikarya</taxon>
        <taxon>Basidiomycota</taxon>
        <taxon>Agaricomycotina</taxon>
        <taxon>Agaricomycetes</taxon>
        <taxon>Agaricomycetidae</taxon>
        <taxon>Agaricales</taxon>
        <taxon>Agaricineae</taxon>
        <taxon>Agaricaceae</taxon>
        <taxon>Agaricus</taxon>
    </lineage>
</organism>
<feature type="domain" description="SAM" evidence="5">
    <location>
        <begin position="323"/>
        <end position="387"/>
    </location>
</feature>